<dbReference type="SUPFAM" id="SSF51735">
    <property type="entry name" value="NAD(P)-binding Rossmann-fold domains"/>
    <property type="match status" value="1"/>
</dbReference>
<organism evidence="2 3">
    <name type="scientific">Clostridium amylolyticum</name>
    <dbReference type="NCBI Taxonomy" id="1121298"/>
    <lineage>
        <taxon>Bacteria</taxon>
        <taxon>Bacillati</taxon>
        <taxon>Bacillota</taxon>
        <taxon>Clostridia</taxon>
        <taxon>Eubacteriales</taxon>
        <taxon>Clostridiaceae</taxon>
        <taxon>Clostridium</taxon>
    </lineage>
</organism>
<dbReference type="Proteomes" id="UP000184080">
    <property type="component" value="Unassembled WGS sequence"/>
</dbReference>
<dbReference type="RefSeq" id="WP_073011128.1">
    <property type="nucleotide sequence ID" value="NZ_FQZO01000009.1"/>
</dbReference>
<sequence length="414" mass="47239">MYFYNIDNHIVISEELIPDALEISKEEINNRKDNIFLAYKKDPLKYRSLFKIVNEDILNYASENVKLFQREKNHLENYPNWLKSAILEGRAYFINTSYPNWRCFLDKRYEKKRYKIHIVGLGDVGGILATGLKILGNNIISSLGVYDKDENKAKRWKYELSAIKDVNSLNYPEVKVLEEDEVFNCDMFVFCVSVGVPAINAGVKDVRMAQFQGNQKIISYYAKKARENNFQGIFAVVSDPVDLLCKAVFLESNKNSKDEMDFKGIPSHKIRGYGLGVMNSRASYYAKDENIYGNYDTEGRVFGPHGEGLIVANSISNYSPILSEKLTEKTKTANLEVRATGFKPYIAPAISSGSISLIATLNDNWHYSCTFLGGIFMGCKSLYSNLGTVLEDYYLPDSLYQKLVETENYLHDIY</sequence>
<dbReference type="PANTHER" id="PTHR43128:SF16">
    <property type="entry name" value="L-LACTATE DEHYDROGENASE"/>
    <property type="match status" value="1"/>
</dbReference>
<dbReference type="OrthoDB" id="1704578at2"/>
<dbReference type="GO" id="GO:0004459">
    <property type="term" value="F:L-lactate dehydrogenase (NAD+) activity"/>
    <property type="evidence" value="ECO:0007669"/>
    <property type="project" value="TreeGrafter"/>
</dbReference>
<dbReference type="EMBL" id="FQZO01000009">
    <property type="protein sequence ID" value="SHJ84852.1"/>
    <property type="molecule type" value="Genomic_DNA"/>
</dbReference>
<dbReference type="AlphaFoldDB" id="A0A1M6MN16"/>
<evidence type="ECO:0000313" key="3">
    <source>
        <dbReference type="Proteomes" id="UP000184080"/>
    </source>
</evidence>
<gene>
    <name evidence="2" type="ORF">SAMN05444401_4038</name>
</gene>
<evidence type="ECO:0000259" key="1">
    <source>
        <dbReference type="Pfam" id="PF00056"/>
    </source>
</evidence>
<dbReference type="STRING" id="1121298.SAMN05444401_4038"/>
<evidence type="ECO:0000313" key="2">
    <source>
        <dbReference type="EMBL" id="SHJ84852.1"/>
    </source>
</evidence>
<dbReference type="GO" id="GO:0006089">
    <property type="term" value="P:lactate metabolic process"/>
    <property type="evidence" value="ECO:0007669"/>
    <property type="project" value="TreeGrafter"/>
</dbReference>
<protein>
    <submittedName>
        <fullName evidence="2">Malate/lactate dehydrogenase</fullName>
    </submittedName>
</protein>
<name>A0A1M6MN16_9CLOT</name>
<reference evidence="2 3" key="1">
    <citation type="submission" date="2016-11" db="EMBL/GenBank/DDBJ databases">
        <authorList>
            <person name="Jaros S."/>
            <person name="Januszkiewicz K."/>
            <person name="Wedrychowicz H."/>
        </authorList>
    </citation>
    <scope>NUCLEOTIDE SEQUENCE [LARGE SCALE GENOMIC DNA]</scope>
    <source>
        <strain evidence="2 3">DSM 21864</strain>
    </source>
</reference>
<dbReference type="Pfam" id="PF00056">
    <property type="entry name" value="Ldh_1_N"/>
    <property type="match status" value="1"/>
</dbReference>
<feature type="domain" description="Lactate/malate dehydrogenase N-terminal" evidence="1">
    <location>
        <begin position="115"/>
        <end position="253"/>
    </location>
</feature>
<accession>A0A1M6MN16</accession>
<dbReference type="Gene3D" id="3.40.50.720">
    <property type="entry name" value="NAD(P)-binding Rossmann-like Domain"/>
    <property type="match status" value="1"/>
</dbReference>
<dbReference type="PANTHER" id="PTHR43128">
    <property type="entry name" value="L-2-HYDROXYCARBOXYLATE DEHYDROGENASE (NAD(P)(+))"/>
    <property type="match status" value="1"/>
</dbReference>
<dbReference type="InterPro" id="IPR001236">
    <property type="entry name" value="Lactate/malate_DH_N"/>
</dbReference>
<dbReference type="InterPro" id="IPR036291">
    <property type="entry name" value="NAD(P)-bd_dom_sf"/>
</dbReference>
<proteinExistence type="predicted"/>
<keyword evidence="3" id="KW-1185">Reference proteome</keyword>